<reference evidence="2" key="1">
    <citation type="journal article" date="2023" name="Mol. Phylogenet. Evol.">
        <title>Genome-scale phylogeny and comparative genomics of the fungal order Sordariales.</title>
        <authorList>
            <person name="Hensen N."/>
            <person name="Bonometti L."/>
            <person name="Westerberg I."/>
            <person name="Brannstrom I.O."/>
            <person name="Guillou S."/>
            <person name="Cros-Aarteil S."/>
            <person name="Calhoun S."/>
            <person name="Haridas S."/>
            <person name="Kuo A."/>
            <person name="Mondo S."/>
            <person name="Pangilinan J."/>
            <person name="Riley R."/>
            <person name="LaButti K."/>
            <person name="Andreopoulos B."/>
            <person name="Lipzen A."/>
            <person name="Chen C."/>
            <person name="Yan M."/>
            <person name="Daum C."/>
            <person name="Ng V."/>
            <person name="Clum A."/>
            <person name="Steindorff A."/>
            <person name="Ohm R.A."/>
            <person name="Martin F."/>
            <person name="Silar P."/>
            <person name="Natvig D.O."/>
            <person name="Lalanne C."/>
            <person name="Gautier V."/>
            <person name="Ament-Velasquez S.L."/>
            <person name="Kruys A."/>
            <person name="Hutchinson M.I."/>
            <person name="Powell A.J."/>
            <person name="Barry K."/>
            <person name="Miller A.N."/>
            <person name="Grigoriev I.V."/>
            <person name="Debuchy R."/>
            <person name="Gladieux P."/>
            <person name="Hiltunen Thoren M."/>
            <person name="Johannesson H."/>
        </authorList>
    </citation>
    <scope>NUCLEOTIDE SEQUENCE</scope>
    <source>
        <strain evidence="2">CBS 560.94</strain>
    </source>
</reference>
<evidence type="ECO:0000313" key="2">
    <source>
        <dbReference type="EMBL" id="KAK3343245.1"/>
    </source>
</evidence>
<sequence length="139" mass="15883">MKREDLNKWAFPHDKLPRKLFFVHHAGSQCRFIEEREREEDCPDDLSIDELSLSIMGGITAASPDGIIGCIDELTNVTEIYRKIKRHLYWSNRGPSCFVSTFSDGNDALRWGLQLDGTVKIYTVDTSTTRLPPMPMIHA</sequence>
<organism evidence="2 3">
    <name type="scientific">Neurospora tetraspora</name>
    <dbReference type="NCBI Taxonomy" id="94610"/>
    <lineage>
        <taxon>Eukaryota</taxon>
        <taxon>Fungi</taxon>
        <taxon>Dikarya</taxon>
        <taxon>Ascomycota</taxon>
        <taxon>Pezizomycotina</taxon>
        <taxon>Sordariomycetes</taxon>
        <taxon>Sordariomycetidae</taxon>
        <taxon>Sordariales</taxon>
        <taxon>Sordariaceae</taxon>
        <taxon>Neurospora</taxon>
    </lineage>
</organism>
<proteinExistence type="predicted"/>
<dbReference type="AlphaFoldDB" id="A0AAE0JDY7"/>
<protein>
    <recommendedName>
        <fullName evidence="1">DUF7587 domain-containing protein</fullName>
    </recommendedName>
</protein>
<dbReference type="EMBL" id="JAUEPP010000005">
    <property type="protein sequence ID" value="KAK3343245.1"/>
    <property type="molecule type" value="Genomic_DNA"/>
</dbReference>
<dbReference type="PANTHER" id="PTHR40781">
    <property type="match status" value="1"/>
</dbReference>
<comment type="caution">
    <text evidence="2">The sequence shown here is derived from an EMBL/GenBank/DDBJ whole genome shotgun (WGS) entry which is preliminary data.</text>
</comment>
<accession>A0AAE0JDY7</accession>
<dbReference type="RefSeq" id="XP_062681038.1">
    <property type="nucleotide sequence ID" value="XM_062831061.1"/>
</dbReference>
<reference evidence="2" key="2">
    <citation type="submission" date="2023-06" db="EMBL/GenBank/DDBJ databases">
        <authorList>
            <consortium name="Lawrence Berkeley National Laboratory"/>
            <person name="Haridas S."/>
            <person name="Hensen N."/>
            <person name="Bonometti L."/>
            <person name="Westerberg I."/>
            <person name="Brannstrom I.O."/>
            <person name="Guillou S."/>
            <person name="Cros-Aarteil S."/>
            <person name="Calhoun S."/>
            <person name="Kuo A."/>
            <person name="Mondo S."/>
            <person name="Pangilinan J."/>
            <person name="Riley R."/>
            <person name="Labutti K."/>
            <person name="Andreopoulos B."/>
            <person name="Lipzen A."/>
            <person name="Chen C."/>
            <person name="Yanf M."/>
            <person name="Daum C."/>
            <person name="Ng V."/>
            <person name="Clum A."/>
            <person name="Steindorff A."/>
            <person name="Ohm R."/>
            <person name="Martin F."/>
            <person name="Silar P."/>
            <person name="Natvig D."/>
            <person name="Lalanne C."/>
            <person name="Gautier V."/>
            <person name="Ament-Velasquez S.L."/>
            <person name="Kruys A."/>
            <person name="Hutchinson M.I."/>
            <person name="Powell A.J."/>
            <person name="Barry K."/>
            <person name="Miller A.N."/>
            <person name="Grigoriev I.V."/>
            <person name="Debuchy R."/>
            <person name="Gladieux P."/>
            <person name="Thoren M.H."/>
            <person name="Johannesson H."/>
        </authorList>
    </citation>
    <scope>NUCLEOTIDE SEQUENCE</scope>
    <source>
        <strain evidence="2">CBS 560.94</strain>
    </source>
</reference>
<gene>
    <name evidence="2" type="ORF">B0H65DRAFT_590145</name>
</gene>
<evidence type="ECO:0000259" key="1">
    <source>
        <dbReference type="Pfam" id="PF24494"/>
    </source>
</evidence>
<dbReference type="PANTHER" id="PTHR40781:SF1">
    <property type="match status" value="1"/>
</dbReference>
<evidence type="ECO:0000313" key="3">
    <source>
        <dbReference type="Proteomes" id="UP001278500"/>
    </source>
</evidence>
<dbReference type="Proteomes" id="UP001278500">
    <property type="component" value="Unassembled WGS sequence"/>
</dbReference>
<dbReference type="Pfam" id="PF24494">
    <property type="entry name" value="DUF7587"/>
    <property type="match status" value="1"/>
</dbReference>
<keyword evidence="3" id="KW-1185">Reference proteome</keyword>
<name>A0AAE0JDY7_9PEZI</name>
<dbReference type="GeneID" id="87868215"/>
<dbReference type="InterPro" id="IPR056009">
    <property type="entry name" value="DUF7587"/>
</dbReference>
<feature type="domain" description="DUF7587" evidence="1">
    <location>
        <begin position="76"/>
        <end position="128"/>
    </location>
</feature>